<comment type="subcellular location">
    <subcellularLocation>
        <location evidence="1">Endomembrane system</location>
        <topology evidence="1">Multi-pass membrane protein</topology>
    </subcellularLocation>
</comment>
<comment type="caution">
    <text evidence="8">The sequence shown here is derived from an EMBL/GenBank/DDBJ whole genome shotgun (WGS) entry which is preliminary data.</text>
</comment>
<keyword evidence="9" id="KW-1185">Reference proteome</keyword>
<feature type="transmembrane region" description="Helical" evidence="6">
    <location>
        <begin position="134"/>
        <end position="150"/>
    </location>
</feature>
<dbReference type="RefSeq" id="WP_137606556.1">
    <property type="nucleotide sequence ID" value="NZ_BJDH01000002.1"/>
</dbReference>
<evidence type="ECO:0000256" key="4">
    <source>
        <dbReference type="ARBA" id="ARBA00022989"/>
    </source>
</evidence>
<evidence type="ECO:0000313" key="9">
    <source>
        <dbReference type="Proteomes" id="UP001596227"/>
    </source>
</evidence>
<protein>
    <submittedName>
        <fullName evidence="8">DMT family transporter</fullName>
    </submittedName>
</protein>
<proteinExistence type="inferred from homology"/>
<keyword evidence="5 6" id="KW-0472">Membrane</keyword>
<name>A0ABW1UFF0_9LACO</name>
<dbReference type="PANTHER" id="PTHR32322">
    <property type="entry name" value="INNER MEMBRANE TRANSPORTER"/>
    <property type="match status" value="1"/>
</dbReference>
<comment type="similarity">
    <text evidence="2">Belongs to the EamA transporter family.</text>
</comment>
<feature type="domain" description="EamA" evidence="7">
    <location>
        <begin position="8"/>
        <end position="148"/>
    </location>
</feature>
<evidence type="ECO:0000256" key="2">
    <source>
        <dbReference type="ARBA" id="ARBA00007362"/>
    </source>
</evidence>
<feature type="transmembrane region" description="Helical" evidence="6">
    <location>
        <begin position="279"/>
        <end position="296"/>
    </location>
</feature>
<feature type="transmembrane region" description="Helical" evidence="6">
    <location>
        <begin position="221"/>
        <end position="240"/>
    </location>
</feature>
<feature type="transmembrane region" description="Helical" evidence="6">
    <location>
        <begin position="37"/>
        <end position="57"/>
    </location>
</feature>
<evidence type="ECO:0000256" key="1">
    <source>
        <dbReference type="ARBA" id="ARBA00004127"/>
    </source>
</evidence>
<evidence type="ECO:0000256" key="3">
    <source>
        <dbReference type="ARBA" id="ARBA00022692"/>
    </source>
</evidence>
<feature type="transmembrane region" description="Helical" evidence="6">
    <location>
        <begin position="78"/>
        <end position="96"/>
    </location>
</feature>
<feature type="domain" description="EamA" evidence="7">
    <location>
        <begin position="162"/>
        <end position="293"/>
    </location>
</feature>
<accession>A0ABW1UFF0</accession>
<dbReference type="InterPro" id="IPR000620">
    <property type="entry name" value="EamA_dom"/>
</dbReference>
<dbReference type="InterPro" id="IPR037185">
    <property type="entry name" value="EmrE-like"/>
</dbReference>
<dbReference type="PANTHER" id="PTHR32322:SF2">
    <property type="entry name" value="EAMA DOMAIN-CONTAINING PROTEIN"/>
    <property type="match status" value="1"/>
</dbReference>
<dbReference type="Proteomes" id="UP001596227">
    <property type="component" value="Unassembled WGS sequence"/>
</dbReference>
<feature type="transmembrane region" description="Helical" evidence="6">
    <location>
        <begin position="156"/>
        <end position="174"/>
    </location>
</feature>
<organism evidence="8 9">
    <name type="scientific">Lactiplantibacillus daoliensis</name>
    <dbReference type="NCBI Taxonomy" id="2559916"/>
    <lineage>
        <taxon>Bacteria</taxon>
        <taxon>Bacillati</taxon>
        <taxon>Bacillota</taxon>
        <taxon>Bacilli</taxon>
        <taxon>Lactobacillales</taxon>
        <taxon>Lactobacillaceae</taxon>
        <taxon>Lactiplantibacillus</taxon>
    </lineage>
</organism>
<reference evidence="9" key="1">
    <citation type="journal article" date="2019" name="Int. J. Syst. Evol. Microbiol.">
        <title>The Global Catalogue of Microorganisms (GCM) 10K type strain sequencing project: providing services to taxonomists for standard genome sequencing and annotation.</title>
        <authorList>
            <consortium name="The Broad Institute Genomics Platform"/>
            <consortium name="The Broad Institute Genome Sequencing Center for Infectious Disease"/>
            <person name="Wu L."/>
            <person name="Ma J."/>
        </authorList>
    </citation>
    <scope>NUCLEOTIDE SEQUENCE [LARGE SCALE GENOMIC DNA]</scope>
    <source>
        <strain evidence="9">CCM 8934</strain>
    </source>
</reference>
<evidence type="ECO:0000256" key="5">
    <source>
        <dbReference type="ARBA" id="ARBA00023136"/>
    </source>
</evidence>
<keyword evidence="4 6" id="KW-1133">Transmembrane helix</keyword>
<dbReference type="Pfam" id="PF00892">
    <property type="entry name" value="EamA"/>
    <property type="match status" value="2"/>
</dbReference>
<evidence type="ECO:0000256" key="6">
    <source>
        <dbReference type="SAM" id="Phobius"/>
    </source>
</evidence>
<dbReference type="InterPro" id="IPR050638">
    <property type="entry name" value="AA-Vitamin_Transporters"/>
</dbReference>
<dbReference type="EMBL" id="JBHSSB010000015">
    <property type="protein sequence ID" value="MFC6294816.1"/>
    <property type="molecule type" value="Genomic_DNA"/>
</dbReference>
<evidence type="ECO:0000259" key="7">
    <source>
        <dbReference type="Pfam" id="PF00892"/>
    </source>
</evidence>
<gene>
    <name evidence="8" type="ORF">ACFQH1_06345</name>
</gene>
<evidence type="ECO:0000313" key="8">
    <source>
        <dbReference type="EMBL" id="MFC6294816.1"/>
    </source>
</evidence>
<dbReference type="SUPFAM" id="SSF103481">
    <property type="entry name" value="Multidrug resistance efflux transporter EmrE"/>
    <property type="match status" value="2"/>
</dbReference>
<keyword evidence="3 6" id="KW-0812">Transmembrane</keyword>
<feature type="transmembrane region" description="Helical" evidence="6">
    <location>
        <begin position="186"/>
        <end position="206"/>
    </location>
</feature>
<feature type="transmembrane region" description="Helical" evidence="6">
    <location>
        <begin position="102"/>
        <end position="122"/>
    </location>
</feature>
<sequence>MTRQHHLRGVLLASIACILWGISGVAASTLFINNAHITPLWLTQIRMISAGIIMLAWGQLAGTKPLAIWHQRHDTFQVICYGLLGLIPVQLCYFEAVKFGNAPIATIIQFLGPFIISAYYFLFKHTKPHRAEAIGMLMAFVGTLLIVTHGHLNSLAISPVVLFWGGLSAVGVATNTLIPRPLLPKYGALTVTGWGLLIAGIFLMFLKPAWTIKLSLTPTEWLLIAVIILLGTVAPFFMFARSLNDILPTTASLLDAFEPLAATVFSVTFLNVQLTGFDLFGGVLIILAVMALSINVRKMMAYLHRQTD</sequence>